<dbReference type="InterPro" id="IPR000845">
    <property type="entry name" value="Nucleoside_phosphorylase_d"/>
</dbReference>
<dbReference type="Pfam" id="PF01048">
    <property type="entry name" value="PNP_UDP_1"/>
    <property type="match status" value="1"/>
</dbReference>
<dbReference type="InterPro" id="IPR011990">
    <property type="entry name" value="TPR-like_helical_dom_sf"/>
</dbReference>
<dbReference type="Pfam" id="PF05729">
    <property type="entry name" value="NACHT"/>
    <property type="match status" value="1"/>
</dbReference>
<feature type="region of interest" description="Disordered" evidence="1">
    <location>
        <begin position="908"/>
        <end position="931"/>
    </location>
</feature>
<dbReference type="SMART" id="SM00382">
    <property type="entry name" value="AAA"/>
    <property type="match status" value="1"/>
</dbReference>
<accession>A0ABR4L912</accession>
<proteinExistence type="predicted"/>
<dbReference type="InterPro" id="IPR019734">
    <property type="entry name" value="TPR_rpt"/>
</dbReference>
<gene>
    <name evidence="3" type="ORF">BJX67DRAFT_375927</name>
</gene>
<reference evidence="3 4" key="1">
    <citation type="submission" date="2024-07" db="EMBL/GenBank/DDBJ databases">
        <title>Section-level genome sequencing and comparative genomics of Aspergillus sections Usti and Cavernicolus.</title>
        <authorList>
            <consortium name="Lawrence Berkeley National Laboratory"/>
            <person name="Nybo J.L."/>
            <person name="Vesth T.C."/>
            <person name="Theobald S."/>
            <person name="Frisvad J.C."/>
            <person name="Larsen T.O."/>
            <person name="Kjaerboelling I."/>
            <person name="Rothschild-Mancinelli K."/>
            <person name="Lyhne E.K."/>
            <person name="Kogle M.E."/>
            <person name="Barry K."/>
            <person name="Clum A."/>
            <person name="Na H."/>
            <person name="Ledsgaard L."/>
            <person name="Lin J."/>
            <person name="Lipzen A."/>
            <person name="Kuo A."/>
            <person name="Riley R."/>
            <person name="Mondo S."/>
            <person name="Labutti K."/>
            <person name="Haridas S."/>
            <person name="Pangalinan J."/>
            <person name="Salamov A.A."/>
            <person name="Simmons B.A."/>
            <person name="Magnuson J.K."/>
            <person name="Chen J."/>
            <person name="Drula E."/>
            <person name="Henrissat B."/>
            <person name="Wiebenga A."/>
            <person name="Lubbers R.J."/>
            <person name="Gomes A.C."/>
            <person name="Macurrencykelacurrency M.R."/>
            <person name="Stajich J."/>
            <person name="Grigoriev I.V."/>
            <person name="Mortensen U.H."/>
            <person name="De Vries R.P."/>
            <person name="Baker S.E."/>
            <person name="Andersen M.R."/>
        </authorList>
    </citation>
    <scope>NUCLEOTIDE SEQUENCE [LARGE SCALE GENOMIC DNA]</scope>
    <source>
        <strain evidence="3 4">CBS 449.75</strain>
    </source>
</reference>
<dbReference type="SUPFAM" id="SSF52540">
    <property type="entry name" value="P-loop containing nucleoside triphosphate hydrolases"/>
    <property type="match status" value="1"/>
</dbReference>
<evidence type="ECO:0000313" key="4">
    <source>
        <dbReference type="Proteomes" id="UP001610432"/>
    </source>
</evidence>
<feature type="compositionally biased region" description="Basic and acidic residues" evidence="1">
    <location>
        <begin position="915"/>
        <end position="926"/>
    </location>
</feature>
<comment type="caution">
    <text evidence="3">The sequence shown here is derived from an EMBL/GenBank/DDBJ whole genome shotgun (WGS) entry which is preliminary data.</text>
</comment>
<evidence type="ECO:0000313" key="3">
    <source>
        <dbReference type="EMBL" id="KAL2859978.1"/>
    </source>
</evidence>
<organism evidence="3 4">
    <name type="scientific">Aspergillus lucknowensis</name>
    <dbReference type="NCBI Taxonomy" id="176173"/>
    <lineage>
        <taxon>Eukaryota</taxon>
        <taxon>Fungi</taxon>
        <taxon>Dikarya</taxon>
        <taxon>Ascomycota</taxon>
        <taxon>Pezizomycotina</taxon>
        <taxon>Eurotiomycetes</taxon>
        <taxon>Eurotiomycetidae</taxon>
        <taxon>Eurotiales</taxon>
        <taxon>Aspergillaceae</taxon>
        <taxon>Aspergillus</taxon>
        <taxon>Aspergillus subgen. Nidulantes</taxon>
    </lineage>
</organism>
<dbReference type="InterPro" id="IPR035994">
    <property type="entry name" value="Nucleoside_phosphorylase_sf"/>
</dbReference>
<dbReference type="SUPFAM" id="SSF48452">
    <property type="entry name" value="TPR-like"/>
    <property type="match status" value="2"/>
</dbReference>
<dbReference type="RefSeq" id="XP_070880534.1">
    <property type="nucleotide sequence ID" value="XM_071031774.1"/>
</dbReference>
<dbReference type="InterPro" id="IPR003593">
    <property type="entry name" value="AAA+_ATPase"/>
</dbReference>
<dbReference type="Gene3D" id="3.40.50.1580">
    <property type="entry name" value="Nucleoside phosphorylase domain"/>
    <property type="match status" value="1"/>
</dbReference>
<dbReference type="InterPro" id="IPR007111">
    <property type="entry name" value="NACHT_NTPase"/>
</dbReference>
<dbReference type="GeneID" id="98146846"/>
<dbReference type="Proteomes" id="UP001610432">
    <property type="component" value="Unassembled WGS sequence"/>
</dbReference>
<evidence type="ECO:0000259" key="2">
    <source>
        <dbReference type="SMART" id="SM00382"/>
    </source>
</evidence>
<dbReference type="SMART" id="SM00028">
    <property type="entry name" value="TPR"/>
    <property type="match status" value="3"/>
</dbReference>
<dbReference type="Gene3D" id="1.25.40.10">
    <property type="entry name" value="Tetratricopeptide repeat domain"/>
    <property type="match status" value="2"/>
</dbReference>
<dbReference type="PANTHER" id="PTHR46082:SF11">
    <property type="entry name" value="AAA+ ATPASE DOMAIN-CONTAINING PROTEIN-RELATED"/>
    <property type="match status" value="1"/>
</dbReference>
<dbReference type="PANTHER" id="PTHR46082">
    <property type="entry name" value="ATP/GTP-BINDING PROTEIN-RELATED"/>
    <property type="match status" value="1"/>
</dbReference>
<dbReference type="Pfam" id="PF13374">
    <property type="entry name" value="TPR_10"/>
    <property type="match status" value="3"/>
</dbReference>
<dbReference type="InterPro" id="IPR053137">
    <property type="entry name" value="NLR-like"/>
</dbReference>
<protein>
    <submittedName>
        <fullName evidence="3">Purine and uridine phosphorylase</fullName>
    </submittedName>
</protein>
<keyword evidence="4" id="KW-1185">Reference proteome</keyword>
<evidence type="ECO:0000256" key="1">
    <source>
        <dbReference type="SAM" id="MobiDB-lite"/>
    </source>
</evidence>
<dbReference type="Pfam" id="PF13424">
    <property type="entry name" value="TPR_12"/>
    <property type="match status" value="1"/>
</dbReference>
<name>A0ABR4L912_9EURO</name>
<dbReference type="SUPFAM" id="SSF53167">
    <property type="entry name" value="Purine and uridine phosphorylases"/>
    <property type="match status" value="1"/>
</dbReference>
<dbReference type="InterPro" id="IPR027417">
    <property type="entry name" value="P-loop_NTPase"/>
</dbReference>
<sequence>MGKMTLTHDSYTVAWICALPLELAAAKAILDEVHPALPQPESDHNVYTLGSASGRNVVVVCLPAGVYGTVSAATTVSHLKSTYRRVRFGLMVGIGGGVPRENFDIRLGDVVVSKPTNTLSGVIQYDYGKKLHDGHFHRTGSLNKPPPILLKAIAQMESDRILGQNLLGKIMSNALQKEDARNQFPRPSKDQLFRSTYNHKSDGPDCSACDEGQLVDRPERTTEEPFIYYGLIASGDQVMKDARARDLIAQELDILCFEMEAAGFMDEMPSLVIRGICDYCDSHKHKEWQPYAAFVAAAYAKAVLMQVPQEQNIDVREAAPEKRHWMVPFLRSVNFVGREEELAKIEDLTQSGQSRIAICGLGGVGKTQIAIELAYRTRERDLSCSIFWIPCTSYANVEQAYLGIAETLAIQGVQPTEVKEHVKSYLSRNRGQKWLLIFDNADDMDMWFGGGSVTTALIDFLPQSEQGCILFTTRNRKLAVKLASSSVINISEPDTETGLKILENGLIRKDLMDKKEAAVALLEQLMFLPLAITQAAAYISSNDIELELDVIEVLSEDFGGEGRYKEIINPQIQQKDPLAADYLAFMACINPRNIPQSLLPEALSKKKRIDAVGILKAFSFINEHGKDNALSLHRLVYLATRNWLRKQGQFSLYIQKAADHFSQIWRKYLPHALSMINEEPFKTEQRRYIKLIRNIARCLQADGRYNEAVIGGSDRDLSALTSLADLGSIYWSQGRWNEAEKLEVQVMETSKTVLGAEHPDTLSSTANLASTYWNQGRWNKAEKLMANLASTYWNQGRWNEAEKLFVQVIETSKRVLGADHPDTLSSMANLASTYRNQGRWNDAEKLFVQVMEKRKTVLGAEHPSTLASMHNLAHTWHSQKKTHDAFALMGECLMLRSRVLGSFHPHSISSSRSLENWKEQAERHSGAPDQCFPDVVVTKPPDDNKNYTSVDLSHGRTATPIKRFVANHPLLAWRSSSPAPGAYGLQDID</sequence>
<dbReference type="Gene3D" id="3.40.50.300">
    <property type="entry name" value="P-loop containing nucleotide triphosphate hydrolases"/>
    <property type="match status" value="1"/>
</dbReference>
<dbReference type="EMBL" id="JBFXLQ010000092">
    <property type="protein sequence ID" value="KAL2859978.1"/>
    <property type="molecule type" value="Genomic_DNA"/>
</dbReference>
<feature type="domain" description="AAA+ ATPase" evidence="2">
    <location>
        <begin position="352"/>
        <end position="494"/>
    </location>
</feature>